<comment type="caution">
    <text evidence="1">The sequence shown here is derived from an EMBL/GenBank/DDBJ whole genome shotgun (WGS) entry which is preliminary data.</text>
</comment>
<dbReference type="AlphaFoldDB" id="A0AAV4VEP3"/>
<dbReference type="Proteomes" id="UP001054837">
    <property type="component" value="Unassembled WGS sequence"/>
</dbReference>
<name>A0AAV4VEP3_9ARAC</name>
<proteinExistence type="predicted"/>
<evidence type="ECO:0000313" key="2">
    <source>
        <dbReference type="Proteomes" id="UP001054837"/>
    </source>
</evidence>
<sequence>MEFAIVCFQRICKETLVWPLMYLMESDNLAVWQMGGGSVRPLHRHPGDLRNMWNSREARFPAPSAAIPDESRLLSHLPGLGHPYSKMAMGRVRRAATQMEQVNLN</sequence>
<dbReference type="EMBL" id="BPLQ01012858">
    <property type="protein sequence ID" value="GIY68354.1"/>
    <property type="molecule type" value="Genomic_DNA"/>
</dbReference>
<reference evidence="1 2" key="1">
    <citation type="submission" date="2021-06" db="EMBL/GenBank/DDBJ databases">
        <title>Caerostris darwini draft genome.</title>
        <authorList>
            <person name="Kono N."/>
            <person name="Arakawa K."/>
        </authorList>
    </citation>
    <scope>NUCLEOTIDE SEQUENCE [LARGE SCALE GENOMIC DNA]</scope>
</reference>
<organism evidence="1 2">
    <name type="scientific">Caerostris darwini</name>
    <dbReference type="NCBI Taxonomy" id="1538125"/>
    <lineage>
        <taxon>Eukaryota</taxon>
        <taxon>Metazoa</taxon>
        <taxon>Ecdysozoa</taxon>
        <taxon>Arthropoda</taxon>
        <taxon>Chelicerata</taxon>
        <taxon>Arachnida</taxon>
        <taxon>Araneae</taxon>
        <taxon>Araneomorphae</taxon>
        <taxon>Entelegynae</taxon>
        <taxon>Araneoidea</taxon>
        <taxon>Araneidae</taxon>
        <taxon>Caerostris</taxon>
    </lineage>
</organism>
<gene>
    <name evidence="1" type="ORF">CDAR_109011</name>
</gene>
<evidence type="ECO:0000313" key="1">
    <source>
        <dbReference type="EMBL" id="GIY68354.1"/>
    </source>
</evidence>
<accession>A0AAV4VEP3</accession>
<keyword evidence="2" id="KW-1185">Reference proteome</keyword>
<protein>
    <submittedName>
        <fullName evidence="1">Uncharacterized protein</fullName>
    </submittedName>
</protein>